<dbReference type="SUPFAM" id="SSF55144">
    <property type="entry name" value="LigT-like"/>
    <property type="match status" value="1"/>
</dbReference>
<protein>
    <submittedName>
        <fullName evidence="1">2'-5' RNA ligase family protein</fullName>
    </submittedName>
</protein>
<evidence type="ECO:0000313" key="1">
    <source>
        <dbReference type="EMBL" id="GAA4747531.1"/>
    </source>
</evidence>
<dbReference type="Proteomes" id="UP001500822">
    <property type="component" value="Unassembled WGS sequence"/>
</dbReference>
<keyword evidence="2" id="KW-1185">Reference proteome</keyword>
<dbReference type="EMBL" id="BAABIE010000006">
    <property type="protein sequence ID" value="GAA4747531.1"/>
    <property type="molecule type" value="Genomic_DNA"/>
</dbReference>
<dbReference type="Pfam" id="PF13563">
    <property type="entry name" value="2_5_RNA_ligase2"/>
    <property type="match status" value="1"/>
</dbReference>
<keyword evidence="1" id="KW-0436">Ligase</keyword>
<gene>
    <name evidence="1" type="ORF">GCM10023217_16890</name>
</gene>
<dbReference type="InterPro" id="IPR009097">
    <property type="entry name" value="Cyclic_Pdiesterase"/>
</dbReference>
<proteinExistence type="predicted"/>
<comment type="caution">
    <text evidence="1">The sequence shown here is derived from an EMBL/GenBank/DDBJ whole genome shotgun (WGS) entry which is preliminary data.</text>
</comment>
<dbReference type="Gene3D" id="3.90.1140.10">
    <property type="entry name" value="Cyclic phosphodiesterase"/>
    <property type="match status" value="1"/>
</dbReference>
<evidence type="ECO:0000313" key="2">
    <source>
        <dbReference type="Proteomes" id="UP001500822"/>
    </source>
</evidence>
<accession>A0ABP8Z648</accession>
<dbReference type="RefSeq" id="WP_345313159.1">
    <property type="nucleotide sequence ID" value="NZ_BAABIE010000006.1"/>
</dbReference>
<organism evidence="1 2">
    <name type="scientific">Gordonia alkaliphila</name>
    <dbReference type="NCBI Taxonomy" id="1053547"/>
    <lineage>
        <taxon>Bacteria</taxon>
        <taxon>Bacillati</taxon>
        <taxon>Actinomycetota</taxon>
        <taxon>Actinomycetes</taxon>
        <taxon>Mycobacteriales</taxon>
        <taxon>Gordoniaceae</taxon>
        <taxon>Gordonia</taxon>
    </lineage>
</organism>
<reference evidence="2" key="1">
    <citation type="journal article" date="2019" name="Int. J. Syst. Evol. Microbiol.">
        <title>The Global Catalogue of Microorganisms (GCM) 10K type strain sequencing project: providing services to taxonomists for standard genome sequencing and annotation.</title>
        <authorList>
            <consortium name="The Broad Institute Genomics Platform"/>
            <consortium name="The Broad Institute Genome Sequencing Center for Infectious Disease"/>
            <person name="Wu L."/>
            <person name="Ma J."/>
        </authorList>
    </citation>
    <scope>NUCLEOTIDE SEQUENCE [LARGE SCALE GENOMIC DNA]</scope>
    <source>
        <strain evidence="2">JCM 18077</strain>
    </source>
</reference>
<dbReference type="GO" id="GO:0016874">
    <property type="term" value="F:ligase activity"/>
    <property type="evidence" value="ECO:0007669"/>
    <property type="project" value="UniProtKB-KW"/>
</dbReference>
<name>A0ABP8Z648_9ACTN</name>
<sequence length="175" mass="18527">MAHSLELLPGPETDAVLRAAWDRLAAAGLRAVRRPASPTDRPHCTLIAAPRIASDVDALLPELATHLPLAAHLGPPVALPGRGRYTLAVAVVPNAALLALHAQAAAALDAYATQTFGHTRPGRWTAHMTLARRLTGDQVGAALELLDRTDQPVAFTAIRRWDGDAARDVVVEAPF</sequence>